<proteinExistence type="inferred from homology"/>
<evidence type="ECO:0000256" key="3">
    <source>
        <dbReference type="ARBA" id="ARBA00023002"/>
    </source>
</evidence>
<dbReference type="PANTHER" id="PTHR43741:SF4">
    <property type="entry name" value="FMN-DEPENDENT NADH:QUINONE OXIDOREDUCTASE"/>
    <property type="match status" value="1"/>
</dbReference>
<protein>
    <recommendedName>
        <fullName evidence="6">FMN dependent NADH:quinone oxidoreductase</fullName>
        <ecNumber evidence="6">1.6.5.-</ecNumber>
    </recommendedName>
    <alternativeName>
        <fullName evidence="6">Azo-dye reductase</fullName>
    </alternativeName>
    <alternativeName>
        <fullName evidence="6">FMN-dependent NADH-azo compound oxidoreductase</fullName>
    </alternativeName>
    <alternativeName>
        <fullName evidence="6">FMN-dependent NADH-azoreductase</fullName>
        <ecNumber evidence="6">1.7.1.17</ecNumber>
    </alternativeName>
</protein>
<evidence type="ECO:0000256" key="6">
    <source>
        <dbReference type="HAMAP-Rule" id="MF_01216"/>
    </source>
</evidence>
<dbReference type="HAMAP" id="MF_01216">
    <property type="entry name" value="Azoreductase_type1"/>
    <property type="match status" value="1"/>
</dbReference>
<feature type="binding site" evidence="6">
    <location>
        <begin position="16"/>
        <end position="18"/>
    </location>
    <ligand>
        <name>FMN</name>
        <dbReference type="ChEBI" id="CHEBI:58210"/>
    </ligand>
</feature>
<keyword evidence="1 6" id="KW-0285">Flavoprotein</keyword>
<accession>A0A7X4KDT1</accession>
<organism evidence="8 9">
    <name type="scientific">Duganella rivi</name>
    <dbReference type="NCBI Taxonomy" id="2666083"/>
    <lineage>
        <taxon>Bacteria</taxon>
        <taxon>Pseudomonadati</taxon>
        <taxon>Pseudomonadota</taxon>
        <taxon>Betaproteobacteria</taxon>
        <taxon>Burkholderiales</taxon>
        <taxon>Oxalobacteraceae</taxon>
        <taxon>Telluria group</taxon>
        <taxon>Duganella</taxon>
    </lineage>
</organism>
<evidence type="ECO:0000256" key="2">
    <source>
        <dbReference type="ARBA" id="ARBA00022643"/>
    </source>
</evidence>
<comment type="function">
    <text evidence="6">Quinone reductase that provides resistance to thiol-specific stress caused by electrophilic quinones.</text>
</comment>
<dbReference type="Gene3D" id="3.40.50.360">
    <property type="match status" value="1"/>
</dbReference>
<reference evidence="8 9" key="1">
    <citation type="submission" date="2019-12" db="EMBL/GenBank/DDBJ databases">
        <title>Novel species isolated from a subtropical stream in China.</title>
        <authorList>
            <person name="Lu H."/>
        </authorList>
    </citation>
    <scope>NUCLEOTIDE SEQUENCE [LARGE SCALE GENOMIC DNA]</scope>
    <source>
        <strain evidence="8 9">FT55W</strain>
    </source>
</reference>
<evidence type="ECO:0000313" key="8">
    <source>
        <dbReference type="EMBL" id="MYM69337.1"/>
    </source>
</evidence>
<dbReference type="EC" id="1.7.1.17" evidence="6"/>
<feature type="domain" description="Flavodoxin-like fold" evidence="7">
    <location>
        <begin position="2"/>
        <end position="172"/>
    </location>
</feature>
<dbReference type="Pfam" id="PF02525">
    <property type="entry name" value="Flavodoxin_2"/>
    <property type="match status" value="1"/>
</dbReference>
<keyword evidence="2 6" id="KW-0288">FMN</keyword>
<comment type="catalytic activity">
    <reaction evidence="5">
        <text>N,N-dimethyl-1,4-phenylenediamine + anthranilate + 2 NAD(+) = 2-(4-dimethylaminophenyl)diazenylbenzoate + 2 NADH + 2 H(+)</text>
        <dbReference type="Rhea" id="RHEA:55872"/>
        <dbReference type="ChEBI" id="CHEBI:15378"/>
        <dbReference type="ChEBI" id="CHEBI:15783"/>
        <dbReference type="ChEBI" id="CHEBI:16567"/>
        <dbReference type="ChEBI" id="CHEBI:57540"/>
        <dbReference type="ChEBI" id="CHEBI:57945"/>
        <dbReference type="ChEBI" id="CHEBI:71579"/>
        <dbReference type="EC" id="1.7.1.17"/>
    </reaction>
    <physiologicalReaction direction="right-to-left" evidence="5">
        <dbReference type="Rhea" id="RHEA:55874"/>
    </physiologicalReaction>
</comment>
<dbReference type="InterPro" id="IPR023048">
    <property type="entry name" value="NADH:quinone_OxRdtase_FMN_depd"/>
</dbReference>
<dbReference type="InterPro" id="IPR029039">
    <property type="entry name" value="Flavoprotein-like_sf"/>
</dbReference>
<comment type="catalytic activity">
    <reaction evidence="6">
        <text>2 a quinone + NADH + H(+) = 2 a 1,4-benzosemiquinone + NAD(+)</text>
        <dbReference type="Rhea" id="RHEA:65952"/>
        <dbReference type="ChEBI" id="CHEBI:15378"/>
        <dbReference type="ChEBI" id="CHEBI:57540"/>
        <dbReference type="ChEBI" id="CHEBI:57945"/>
        <dbReference type="ChEBI" id="CHEBI:132124"/>
        <dbReference type="ChEBI" id="CHEBI:134225"/>
    </reaction>
</comment>
<dbReference type="InterPro" id="IPR003680">
    <property type="entry name" value="Flavodoxin_fold"/>
</dbReference>
<sequence>MKKILHISASARGEESVSYGLSLKAIAQLREQHPDARVVLRDLCAEPLPHVDSLYSNTLARYQGGAAHAVGRSSLAWSDLLIEELKAADALVIATPMHNFTVPSSLKAWLDHVVRIGVTFNSTSEGKIGTLPDRPVYIAISRGGPRDRQPDFLEPYLRAILPTIGLKDLRFVD</sequence>
<evidence type="ECO:0000256" key="4">
    <source>
        <dbReference type="ARBA" id="ARBA00023027"/>
    </source>
</evidence>
<dbReference type="AlphaFoldDB" id="A0A7X4KDT1"/>
<dbReference type="RefSeq" id="WP_161015839.1">
    <property type="nucleotide sequence ID" value="NZ_WWCK01000006.1"/>
</dbReference>
<comment type="function">
    <text evidence="6">Also exhibits azoreductase activity. Catalyzes the reductive cleavage of the azo bond in aromatic azo compounds to the corresponding amines.</text>
</comment>
<keyword evidence="9" id="KW-1185">Reference proteome</keyword>
<comment type="caution">
    <text evidence="8">The sequence shown here is derived from an EMBL/GenBank/DDBJ whole genome shotgun (WGS) entry which is preliminary data.</text>
</comment>
<comment type="subunit">
    <text evidence="6">Homodimer.</text>
</comment>
<dbReference type="GO" id="GO:0016652">
    <property type="term" value="F:oxidoreductase activity, acting on NAD(P)H as acceptor"/>
    <property type="evidence" value="ECO:0007669"/>
    <property type="project" value="UniProtKB-UniRule"/>
</dbReference>
<comment type="cofactor">
    <cofactor evidence="6">
        <name>FMN</name>
        <dbReference type="ChEBI" id="CHEBI:58210"/>
    </cofactor>
    <text evidence="6">Binds 1 FMN per subunit.</text>
</comment>
<comment type="similarity">
    <text evidence="6">Belongs to the azoreductase type 1 family.</text>
</comment>
<evidence type="ECO:0000259" key="7">
    <source>
        <dbReference type="Pfam" id="PF02525"/>
    </source>
</evidence>
<dbReference type="PANTHER" id="PTHR43741">
    <property type="entry name" value="FMN-DEPENDENT NADH-AZOREDUCTASE 1"/>
    <property type="match status" value="1"/>
</dbReference>
<feature type="binding site" evidence="6">
    <location>
        <position position="10"/>
    </location>
    <ligand>
        <name>FMN</name>
        <dbReference type="ChEBI" id="CHEBI:58210"/>
    </ligand>
</feature>
<gene>
    <name evidence="6" type="primary">azoR</name>
    <name evidence="8" type="ORF">GTP45_21205</name>
</gene>
<dbReference type="GO" id="GO:0009055">
    <property type="term" value="F:electron transfer activity"/>
    <property type="evidence" value="ECO:0007669"/>
    <property type="project" value="UniProtKB-UniRule"/>
</dbReference>
<dbReference type="GO" id="GO:0016655">
    <property type="term" value="F:oxidoreductase activity, acting on NAD(P)H, quinone or similar compound as acceptor"/>
    <property type="evidence" value="ECO:0007669"/>
    <property type="project" value="InterPro"/>
</dbReference>
<dbReference type="EC" id="1.6.5.-" evidence="6"/>
<feature type="binding site" evidence="6">
    <location>
        <begin position="141"/>
        <end position="144"/>
    </location>
    <ligand>
        <name>FMN</name>
        <dbReference type="ChEBI" id="CHEBI:58210"/>
    </ligand>
</feature>
<dbReference type="Proteomes" id="UP000450012">
    <property type="component" value="Unassembled WGS sequence"/>
</dbReference>
<keyword evidence="3 6" id="KW-0560">Oxidoreductase</keyword>
<dbReference type="EMBL" id="WWCK01000006">
    <property type="protein sequence ID" value="MYM69337.1"/>
    <property type="molecule type" value="Genomic_DNA"/>
</dbReference>
<evidence type="ECO:0000256" key="1">
    <source>
        <dbReference type="ARBA" id="ARBA00022630"/>
    </source>
</evidence>
<dbReference type="SUPFAM" id="SSF52218">
    <property type="entry name" value="Flavoproteins"/>
    <property type="match status" value="1"/>
</dbReference>
<evidence type="ECO:0000256" key="5">
    <source>
        <dbReference type="ARBA" id="ARBA00048542"/>
    </source>
</evidence>
<dbReference type="GO" id="GO:0010181">
    <property type="term" value="F:FMN binding"/>
    <property type="evidence" value="ECO:0007669"/>
    <property type="project" value="UniProtKB-UniRule"/>
</dbReference>
<keyword evidence="4 6" id="KW-0520">NAD</keyword>
<name>A0A7X4KDT1_9BURK</name>
<dbReference type="InterPro" id="IPR050104">
    <property type="entry name" value="FMN-dep_NADH:Q_OxRdtase_AzoR1"/>
</dbReference>
<comment type="caution">
    <text evidence="6">Lacks conserved residue(s) required for the propagation of feature annotation.</text>
</comment>
<evidence type="ECO:0000313" key="9">
    <source>
        <dbReference type="Proteomes" id="UP000450012"/>
    </source>
</evidence>